<keyword evidence="2" id="KW-1185">Reference proteome</keyword>
<evidence type="ECO:0000313" key="1">
    <source>
        <dbReference type="EMBL" id="KDP27346.1"/>
    </source>
</evidence>
<name>A0A067JTQ5_JATCU</name>
<reference evidence="1 2" key="1">
    <citation type="journal article" date="2014" name="PLoS ONE">
        <title>Global Analysis of Gene Expression Profiles in Physic Nut (Jatropha curcas L.) Seedlings Exposed to Salt Stress.</title>
        <authorList>
            <person name="Zhang L."/>
            <person name="Zhang C."/>
            <person name="Wu P."/>
            <person name="Chen Y."/>
            <person name="Li M."/>
            <person name="Jiang H."/>
            <person name="Wu G."/>
        </authorList>
    </citation>
    <scope>NUCLEOTIDE SEQUENCE [LARGE SCALE GENOMIC DNA]</scope>
    <source>
        <strain evidence="2">cv. GZQX0401</strain>
        <tissue evidence="1">Young leaves</tissue>
    </source>
</reference>
<organism evidence="1 2">
    <name type="scientific">Jatropha curcas</name>
    <name type="common">Barbados nut</name>
    <dbReference type="NCBI Taxonomy" id="180498"/>
    <lineage>
        <taxon>Eukaryota</taxon>
        <taxon>Viridiplantae</taxon>
        <taxon>Streptophyta</taxon>
        <taxon>Embryophyta</taxon>
        <taxon>Tracheophyta</taxon>
        <taxon>Spermatophyta</taxon>
        <taxon>Magnoliopsida</taxon>
        <taxon>eudicotyledons</taxon>
        <taxon>Gunneridae</taxon>
        <taxon>Pentapetalae</taxon>
        <taxon>rosids</taxon>
        <taxon>fabids</taxon>
        <taxon>Malpighiales</taxon>
        <taxon>Euphorbiaceae</taxon>
        <taxon>Crotonoideae</taxon>
        <taxon>Jatropheae</taxon>
        <taxon>Jatropha</taxon>
    </lineage>
</organism>
<protein>
    <submittedName>
        <fullName evidence="1">Uncharacterized protein</fullName>
    </submittedName>
</protein>
<sequence>MPPVTLPILLHVNEALSNDDASFVLLAMQQRIRRVQAIPATLRPRASTVFGVYREFRVFQYEDRMSPAKFDFLATVHGGSAIGRRGFKRQNDLLFTRITELETDFQSIHSKTKFANFA</sequence>
<dbReference type="AlphaFoldDB" id="A0A067JTQ5"/>
<gene>
    <name evidence="1" type="ORF">JCGZ_20278</name>
</gene>
<proteinExistence type="predicted"/>
<accession>A0A067JTQ5</accession>
<evidence type="ECO:0000313" key="2">
    <source>
        <dbReference type="Proteomes" id="UP000027138"/>
    </source>
</evidence>
<dbReference type="EMBL" id="KK914853">
    <property type="protein sequence ID" value="KDP27346.1"/>
    <property type="molecule type" value="Genomic_DNA"/>
</dbReference>
<dbReference type="Proteomes" id="UP000027138">
    <property type="component" value="Unassembled WGS sequence"/>
</dbReference>